<dbReference type="OrthoDB" id="7874861at2"/>
<dbReference type="PATRIC" id="fig|1348774.3.peg.1374"/>
<proteinExistence type="predicted"/>
<protein>
    <submittedName>
        <fullName evidence="1">Uncharacterized protein</fullName>
    </submittedName>
</protein>
<dbReference type="RefSeq" id="WP_047820403.1">
    <property type="nucleotide sequence ID" value="NZ_CP011770.1"/>
</dbReference>
<dbReference type="Proteomes" id="UP000035287">
    <property type="component" value="Chromosome"/>
</dbReference>
<evidence type="ECO:0000313" key="1">
    <source>
        <dbReference type="EMBL" id="AKM09718.1"/>
    </source>
</evidence>
<dbReference type="STRING" id="1348774.AB433_06565"/>
<name>A0A0G3XH79_9SPHN</name>
<reference evidence="1 2" key="1">
    <citation type="submission" date="2015-06" db="EMBL/GenBank/DDBJ databases">
        <authorList>
            <person name="Zeng Y."/>
            <person name="Huang Y."/>
        </authorList>
    </citation>
    <scope>NUCLEOTIDE SEQUENCE [LARGE SCALE GENOMIC DNA]</scope>
    <source>
        <strain evidence="1 2">PQ-2</strain>
    </source>
</reference>
<keyword evidence="2" id="KW-1185">Reference proteome</keyword>
<gene>
    <name evidence="1" type="ORF">AB433_06565</name>
</gene>
<sequence>MNNSAKIAYTVPEALSALGIGRTNFYKLANEGKIDLRKVGGRTLATADSLHRLINEAPAAHETGDV</sequence>
<accession>A0A0G3XH79</accession>
<dbReference type="KEGG" id="cna:AB433_06565"/>
<dbReference type="EMBL" id="CP011770">
    <property type="protein sequence ID" value="AKM09718.1"/>
    <property type="molecule type" value="Genomic_DNA"/>
</dbReference>
<organism evidence="1 2">
    <name type="scientific">Croceicoccus naphthovorans</name>
    <dbReference type="NCBI Taxonomy" id="1348774"/>
    <lineage>
        <taxon>Bacteria</taxon>
        <taxon>Pseudomonadati</taxon>
        <taxon>Pseudomonadota</taxon>
        <taxon>Alphaproteobacteria</taxon>
        <taxon>Sphingomonadales</taxon>
        <taxon>Erythrobacteraceae</taxon>
        <taxon>Croceicoccus</taxon>
    </lineage>
</organism>
<dbReference type="AlphaFoldDB" id="A0A0G3XH79"/>
<evidence type="ECO:0000313" key="2">
    <source>
        <dbReference type="Proteomes" id="UP000035287"/>
    </source>
</evidence>